<proteinExistence type="inferred from homology"/>
<dbReference type="InterPro" id="IPR036412">
    <property type="entry name" value="HAD-like_sf"/>
</dbReference>
<feature type="signal peptide" evidence="4">
    <location>
        <begin position="1"/>
        <end position="21"/>
    </location>
</feature>
<evidence type="ECO:0000313" key="5">
    <source>
        <dbReference type="EMBL" id="KAA8523196.1"/>
    </source>
</evidence>
<evidence type="ECO:0000313" key="6">
    <source>
        <dbReference type="Proteomes" id="UP000325577"/>
    </source>
</evidence>
<dbReference type="EMBL" id="CM018047">
    <property type="protein sequence ID" value="KAA8523196.1"/>
    <property type="molecule type" value="Genomic_DNA"/>
</dbReference>
<dbReference type="CDD" id="cd07535">
    <property type="entry name" value="HAD_VSP"/>
    <property type="match status" value="1"/>
</dbReference>
<dbReference type="AlphaFoldDB" id="A0A5J4ZZF9"/>
<dbReference type="PIRSF" id="PIRSF002674">
    <property type="entry name" value="VSP"/>
    <property type="match status" value="1"/>
</dbReference>
<evidence type="ECO:0008006" key="7">
    <source>
        <dbReference type="Google" id="ProtNLM"/>
    </source>
</evidence>
<protein>
    <recommendedName>
        <fullName evidence="7">Acid phosphatase</fullName>
    </recommendedName>
</protein>
<dbReference type="Proteomes" id="UP000325577">
    <property type="component" value="Linkage Group LG4"/>
</dbReference>
<dbReference type="Gene3D" id="3.40.50.1000">
    <property type="entry name" value="HAD superfamily/HAD-like"/>
    <property type="match status" value="1"/>
</dbReference>
<feature type="chain" id="PRO_5023861557" description="Acid phosphatase" evidence="4">
    <location>
        <begin position="22"/>
        <end position="266"/>
    </location>
</feature>
<gene>
    <name evidence="5" type="ORF">F0562_009619</name>
</gene>
<comment type="similarity">
    <text evidence="3">Belongs to the APS1/VSP family.</text>
</comment>
<sequence>MESGQYLVALLIFSFISTAYPHSVIQIRRENHNSVAYNRIYDGRRVRRDDDMYCESWKFSVETNDAGYWSQIPSRCEGYVKEYMTGDRYRSDLEVIADDSLAFAKTVEVAGNGKDAWVFDIDETLLSNLPYYAAHGFGSETFDENSFNDWVDLAEAPVLPASLRLYGELKQLGFKIFLLTGRTESQRNVTGKNLLYGGYSNWERLILRGSSDTGKPAIVYKSEKRKELEDEGYVIHGSSGDQWSDLLGFAEARRSFKLPNPMYYIA</sequence>
<dbReference type="PANTHER" id="PTHR31284">
    <property type="entry name" value="ACID PHOSPHATASE-LIKE PROTEIN"/>
    <property type="match status" value="1"/>
</dbReference>
<dbReference type="SUPFAM" id="SSF56784">
    <property type="entry name" value="HAD-like"/>
    <property type="match status" value="1"/>
</dbReference>
<evidence type="ECO:0000256" key="1">
    <source>
        <dbReference type="ARBA" id="ARBA00022729"/>
    </source>
</evidence>
<dbReference type="InterPro" id="IPR023214">
    <property type="entry name" value="HAD_sf"/>
</dbReference>
<dbReference type="NCBIfam" id="TIGR01675">
    <property type="entry name" value="plant-AP"/>
    <property type="match status" value="1"/>
</dbReference>
<dbReference type="InterPro" id="IPR005519">
    <property type="entry name" value="Acid_phosphat_B-like"/>
</dbReference>
<evidence type="ECO:0000256" key="3">
    <source>
        <dbReference type="PIRNR" id="PIRNR002674"/>
    </source>
</evidence>
<evidence type="ECO:0000256" key="4">
    <source>
        <dbReference type="SAM" id="SignalP"/>
    </source>
</evidence>
<dbReference type="OrthoDB" id="59415at2759"/>
<evidence type="ECO:0000256" key="2">
    <source>
        <dbReference type="ARBA" id="ARBA00023180"/>
    </source>
</evidence>
<dbReference type="InterPro" id="IPR010028">
    <property type="entry name" value="Acid_phosphatase_pln"/>
</dbReference>
<keyword evidence="6" id="KW-1185">Reference proteome</keyword>
<reference evidence="5 6" key="1">
    <citation type="submission" date="2019-09" db="EMBL/GenBank/DDBJ databases">
        <title>A chromosome-level genome assembly of the Chinese tupelo Nyssa sinensis.</title>
        <authorList>
            <person name="Yang X."/>
            <person name="Kang M."/>
            <person name="Yang Y."/>
            <person name="Xiong H."/>
            <person name="Wang M."/>
            <person name="Zhang Z."/>
            <person name="Wang Z."/>
            <person name="Wu H."/>
            <person name="Ma T."/>
            <person name="Liu J."/>
            <person name="Xi Z."/>
        </authorList>
    </citation>
    <scope>NUCLEOTIDE SEQUENCE [LARGE SCALE GENOMIC DNA]</scope>
    <source>
        <strain evidence="5">J267</strain>
        <tissue evidence="5">Leaf</tissue>
    </source>
</reference>
<keyword evidence="1 4" id="KW-0732">Signal</keyword>
<dbReference type="InterPro" id="IPR014403">
    <property type="entry name" value="APS1/VSP"/>
</dbReference>
<keyword evidence="2" id="KW-0325">Glycoprotein</keyword>
<dbReference type="GO" id="GO:0003993">
    <property type="term" value="F:acid phosphatase activity"/>
    <property type="evidence" value="ECO:0007669"/>
    <property type="project" value="InterPro"/>
</dbReference>
<dbReference type="Pfam" id="PF03767">
    <property type="entry name" value="Acid_phosphat_B"/>
    <property type="match status" value="1"/>
</dbReference>
<organism evidence="5 6">
    <name type="scientific">Nyssa sinensis</name>
    <dbReference type="NCBI Taxonomy" id="561372"/>
    <lineage>
        <taxon>Eukaryota</taxon>
        <taxon>Viridiplantae</taxon>
        <taxon>Streptophyta</taxon>
        <taxon>Embryophyta</taxon>
        <taxon>Tracheophyta</taxon>
        <taxon>Spermatophyta</taxon>
        <taxon>Magnoliopsida</taxon>
        <taxon>eudicotyledons</taxon>
        <taxon>Gunneridae</taxon>
        <taxon>Pentapetalae</taxon>
        <taxon>asterids</taxon>
        <taxon>Cornales</taxon>
        <taxon>Nyssaceae</taxon>
        <taxon>Nyssa</taxon>
    </lineage>
</organism>
<accession>A0A5J4ZZF9</accession>
<name>A0A5J4ZZF9_9ASTE</name>
<dbReference type="PANTHER" id="PTHR31284:SF10">
    <property type="entry name" value="ACID PHOSPHATASE-LIKE PROTEIN"/>
    <property type="match status" value="1"/>
</dbReference>